<dbReference type="Pfam" id="PF01391">
    <property type="entry name" value="Collagen"/>
    <property type="match status" value="1"/>
</dbReference>
<gene>
    <name evidence="3" type="ORF">ABID43_001195</name>
</gene>
<feature type="region of interest" description="Disordered" evidence="1">
    <location>
        <begin position="24"/>
        <end position="127"/>
    </location>
</feature>
<comment type="caution">
    <text evidence="3">The sequence shown here is derived from an EMBL/GenBank/DDBJ whole genome shotgun (WGS) entry which is preliminary data.</text>
</comment>
<evidence type="ECO:0008006" key="5">
    <source>
        <dbReference type="Google" id="ProtNLM"/>
    </source>
</evidence>
<organism evidence="3 4">
    <name type="scientific">Methylobacterium goesingense</name>
    <dbReference type="NCBI Taxonomy" id="243690"/>
    <lineage>
        <taxon>Bacteria</taxon>
        <taxon>Pseudomonadati</taxon>
        <taxon>Pseudomonadota</taxon>
        <taxon>Alphaproteobacteria</taxon>
        <taxon>Hyphomicrobiales</taxon>
        <taxon>Methylobacteriaceae</taxon>
        <taxon>Methylobacterium</taxon>
    </lineage>
</organism>
<dbReference type="InterPro" id="IPR008160">
    <property type="entry name" value="Collagen"/>
</dbReference>
<keyword evidence="2" id="KW-0732">Signal</keyword>
<feature type="compositionally biased region" description="Low complexity" evidence="1">
    <location>
        <begin position="61"/>
        <end position="126"/>
    </location>
</feature>
<evidence type="ECO:0000256" key="2">
    <source>
        <dbReference type="SAM" id="SignalP"/>
    </source>
</evidence>
<dbReference type="PANTHER" id="PTHR24023:SF1095">
    <property type="entry name" value="EGF-LIKE DOMAIN-CONTAINING PROTEIN"/>
    <property type="match status" value="1"/>
</dbReference>
<proteinExistence type="predicted"/>
<sequence length="216" mass="20065">MRLLLALALASGLALAPAFAEDEGSPGMGPMGPMGPTGAVGPAGPKGEAGPKGDQGAVGQAGPKGDAGSAGSPGAAGQQGIQGVPGKDGAAGAAGAKGETGLQGATGAAGASITGPQGPSGPAGAPKRVERYTATTNASGSASYTWTACTSAPDVDVILGWTTGTPAQMITGAITASTNASATAAVKVSQGTVLLSGSAFATAPAGTPLAIRVICN</sequence>
<dbReference type="Proteomes" id="UP001549145">
    <property type="component" value="Unassembled WGS sequence"/>
</dbReference>
<keyword evidence="4" id="KW-1185">Reference proteome</keyword>
<evidence type="ECO:0000313" key="3">
    <source>
        <dbReference type="EMBL" id="MET3691670.1"/>
    </source>
</evidence>
<name>A0ABV2L445_9HYPH</name>
<evidence type="ECO:0000313" key="4">
    <source>
        <dbReference type="Proteomes" id="UP001549145"/>
    </source>
</evidence>
<reference evidence="3 4" key="1">
    <citation type="submission" date="2024-06" db="EMBL/GenBank/DDBJ databases">
        <title>Genomic Encyclopedia of Type Strains, Phase IV (KMG-IV): sequencing the most valuable type-strain genomes for metagenomic binning, comparative biology and taxonomic classification.</title>
        <authorList>
            <person name="Goeker M."/>
        </authorList>
    </citation>
    <scope>NUCLEOTIDE SEQUENCE [LARGE SCALE GENOMIC DNA]</scope>
    <source>
        <strain evidence="3 4">DSM 21331</strain>
    </source>
</reference>
<dbReference type="InterPro" id="IPR050149">
    <property type="entry name" value="Collagen_superfamily"/>
</dbReference>
<feature type="signal peptide" evidence="2">
    <location>
        <begin position="1"/>
        <end position="20"/>
    </location>
</feature>
<feature type="chain" id="PRO_5046829004" description="Collagen triple helix repeat-containing protein" evidence="2">
    <location>
        <begin position="21"/>
        <end position="216"/>
    </location>
</feature>
<dbReference type="RefSeq" id="WP_283205856.1">
    <property type="nucleotide sequence ID" value="NZ_BPQL01000019.1"/>
</dbReference>
<feature type="compositionally biased region" description="Low complexity" evidence="1">
    <location>
        <begin position="34"/>
        <end position="48"/>
    </location>
</feature>
<protein>
    <recommendedName>
        <fullName evidence="5">Collagen triple helix repeat-containing protein</fullName>
    </recommendedName>
</protein>
<dbReference type="EMBL" id="JBEPMM010000002">
    <property type="protein sequence ID" value="MET3691670.1"/>
    <property type="molecule type" value="Genomic_DNA"/>
</dbReference>
<evidence type="ECO:0000256" key="1">
    <source>
        <dbReference type="SAM" id="MobiDB-lite"/>
    </source>
</evidence>
<accession>A0ABV2L445</accession>
<dbReference type="PANTHER" id="PTHR24023">
    <property type="entry name" value="COLLAGEN ALPHA"/>
    <property type="match status" value="1"/>
</dbReference>